<gene>
    <name evidence="2" type="ORF">XELAEV_18022633mg</name>
</gene>
<protein>
    <recommendedName>
        <fullName evidence="4">Cirhin</fullName>
    </recommendedName>
</protein>
<dbReference type="OMA" id="STYITEW"/>
<dbReference type="InterPro" id="IPR036322">
    <property type="entry name" value="WD40_repeat_dom_sf"/>
</dbReference>
<proteinExistence type="predicted"/>
<dbReference type="OrthoDB" id="8883818at2759"/>
<dbReference type="EMBL" id="CM004472">
    <property type="protein sequence ID" value="OCT84480.1"/>
    <property type="molecule type" value="Genomic_DNA"/>
</dbReference>
<dbReference type="GO" id="GO:0003723">
    <property type="term" value="F:RNA binding"/>
    <property type="evidence" value="ECO:0007669"/>
    <property type="project" value="TreeGrafter"/>
</dbReference>
<dbReference type="FunFam" id="2.130.10.10:FF:001780">
    <property type="entry name" value="Cirrhosis, autosomal recessive 1A (Cirhin)"/>
    <property type="match status" value="1"/>
</dbReference>
<name>A0A974D5E9_XENLA</name>
<dbReference type="SUPFAM" id="SSF50978">
    <property type="entry name" value="WD40 repeat-like"/>
    <property type="match status" value="2"/>
</dbReference>
<dbReference type="GO" id="GO:0032040">
    <property type="term" value="C:small-subunit processome"/>
    <property type="evidence" value="ECO:0007669"/>
    <property type="project" value="TreeGrafter"/>
</dbReference>
<organism evidence="2 3">
    <name type="scientific">Xenopus laevis</name>
    <name type="common">African clawed frog</name>
    <dbReference type="NCBI Taxonomy" id="8355"/>
    <lineage>
        <taxon>Eukaryota</taxon>
        <taxon>Metazoa</taxon>
        <taxon>Chordata</taxon>
        <taxon>Craniata</taxon>
        <taxon>Vertebrata</taxon>
        <taxon>Euteleostomi</taxon>
        <taxon>Amphibia</taxon>
        <taxon>Batrachia</taxon>
        <taxon>Anura</taxon>
        <taxon>Pipoidea</taxon>
        <taxon>Pipidae</taxon>
        <taxon>Xenopodinae</taxon>
        <taxon>Xenopus</taxon>
        <taxon>Xenopus</taxon>
    </lineage>
</organism>
<dbReference type="KEGG" id="xla:379136"/>
<evidence type="ECO:0000313" key="3">
    <source>
        <dbReference type="Proteomes" id="UP000694892"/>
    </source>
</evidence>
<dbReference type="GO" id="GO:0030686">
    <property type="term" value="C:90S preribosome"/>
    <property type="evidence" value="ECO:0007669"/>
    <property type="project" value="InterPro"/>
</dbReference>
<reference evidence="3" key="1">
    <citation type="journal article" date="2016" name="Nature">
        <title>Genome evolution in the allotetraploid frog Xenopus laevis.</title>
        <authorList>
            <person name="Session A.M."/>
            <person name="Uno Y."/>
            <person name="Kwon T."/>
            <person name="Chapman J.A."/>
            <person name="Toyoda A."/>
            <person name="Takahashi S."/>
            <person name="Fukui A."/>
            <person name="Hikosaka A."/>
            <person name="Suzuki A."/>
            <person name="Kondo M."/>
            <person name="van Heeringen S.J."/>
            <person name="Quigley I."/>
            <person name="Heinz S."/>
            <person name="Ogino H."/>
            <person name="Ochi H."/>
            <person name="Hellsten U."/>
            <person name="Lyons J.B."/>
            <person name="Simakov O."/>
            <person name="Putnam N."/>
            <person name="Stites J."/>
            <person name="Kuroki Y."/>
            <person name="Tanaka T."/>
            <person name="Michiue T."/>
            <person name="Watanabe M."/>
            <person name="Bogdanovic O."/>
            <person name="Lister R."/>
            <person name="Georgiou G."/>
            <person name="Paranjpe S.S."/>
            <person name="van Kruijsbergen I."/>
            <person name="Shu S."/>
            <person name="Carlson J."/>
            <person name="Kinoshita T."/>
            <person name="Ohta Y."/>
            <person name="Mawaribuchi S."/>
            <person name="Jenkins J."/>
            <person name="Grimwood J."/>
            <person name="Schmutz J."/>
            <person name="Mitros T."/>
            <person name="Mozaffari S.V."/>
            <person name="Suzuki Y."/>
            <person name="Haramoto Y."/>
            <person name="Yamamoto T.S."/>
            <person name="Takagi C."/>
            <person name="Heald R."/>
            <person name="Miller K."/>
            <person name="Haudenschild C."/>
            <person name="Kitzman J."/>
            <person name="Nakayama T."/>
            <person name="Izutsu Y."/>
            <person name="Robert J."/>
            <person name="Fortriede J."/>
            <person name="Burns K."/>
            <person name="Lotay V."/>
            <person name="Karimi K."/>
            <person name="Yasuoka Y."/>
            <person name="Dichmann D.S."/>
            <person name="Flajnik M.F."/>
            <person name="Houston D.W."/>
            <person name="Shendure J."/>
            <person name="DuPasquier L."/>
            <person name="Vize P.D."/>
            <person name="Zorn A.M."/>
            <person name="Ito M."/>
            <person name="Marcotte E.M."/>
            <person name="Wallingford J.B."/>
            <person name="Ito Y."/>
            <person name="Asashima M."/>
            <person name="Ueno N."/>
            <person name="Matsuda Y."/>
            <person name="Veenstra G.J."/>
            <person name="Fujiyama A."/>
            <person name="Harland R.M."/>
            <person name="Taira M."/>
            <person name="Rokhsar D.S."/>
        </authorList>
    </citation>
    <scope>NUCLEOTIDE SEQUENCE [LARGE SCALE GENOMIC DNA]</scope>
    <source>
        <strain evidence="3">J</strain>
    </source>
</reference>
<dbReference type="PANTHER" id="PTHR44163">
    <property type="entry name" value="U3 SMALL NUCLEOLAR RNA-ASSOCIATED PROTEIN 4 HOMOLOG"/>
    <property type="match status" value="1"/>
</dbReference>
<dbReference type="PANTHER" id="PTHR44163:SF1">
    <property type="entry name" value="U3 SMALL NUCLEOLAR RNA-ASSOCIATED PROTEIN 4 HOMOLOG"/>
    <property type="match status" value="1"/>
</dbReference>
<dbReference type="Gene3D" id="2.130.10.10">
    <property type="entry name" value="YVTN repeat-like/Quinoprotein amine dehydrogenase"/>
    <property type="match status" value="3"/>
</dbReference>
<evidence type="ECO:0000256" key="1">
    <source>
        <dbReference type="ARBA" id="ARBA00022737"/>
    </source>
</evidence>
<dbReference type="InterPro" id="IPR046351">
    <property type="entry name" value="UTP4"/>
</dbReference>
<sequence length="690" mass="77130">MGEFKVHRVRFFNYVPSGVRCMAYAEEKNKLALARNDGSVEVFNFSSFYYQEKTIPGDASRSIESICWAAGNRLFTAGLNGEITEYDLEKLCVKHTLDAYGGPIWNIAANASSTHLAVSCEDGSVKLFSITSDHIKFERNLDRQKGRLLCLAWHPLGTHIVTGSVNKIQVFNASTGHLQHVLKLDSRPLAGRKRECVVWSVAVLSSGDIISVDSSGKLQFWDLEKGTLIHTHSVANCDILSLAVSKAEDSLVVGTAEGVLFQYQHIALKAGESERQWVRTKPFRYHTHDVRAVAHSSTAIISGGVDGHLVIRSLMEKIEVKSYEAALRKITFPHYPLVSCAQKAGRLLFQFPEHLELWQLGNTDISGKDGDVLPLKQTQELLLKLKRKGSESIRCSSVSHCGSWICYVTSSQLYLHQLKCEKESLSLSRVHKLPQLPSAALKLLFSPDSKRLYVGSEGGCVHVLELLDGTCKLGPTLKPPSESANCSSSSVHLMAASMNGSFLAVATPSSQIDIYNIKLMKYECSVPRYNYPPSAISIHPTTENLVIAYADQQLMEFNITQRQYTEWGRRVLKNGLHRDWLERDTPILAICFNPSRPEDILMHDNYMFCVLDKSLPLPDDKTPLVNQITLKHLSEREQKSQAHAFKITKKFQPLMFMDLLSNGDLVLVERPFSDIVANLPPPMKQKKFGT</sequence>
<dbReference type="GO" id="GO:0034455">
    <property type="term" value="C:t-UTP complex"/>
    <property type="evidence" value="ECO:0007669"/>
    <property type="project" value="TreeGrafter"/>
</dbReference>
<evidence type="ECO:0000313" key="2">
    <source>
        <dbReference type="EMBL" id="OCT84480.1"/>
    </source>
</evidence>
<dbReference type="Proteomes" id="UP000694892">
    <property type="component" value="Chromosome 4L"/>
</dbReference>
<accession>A0A974D5E9</accession>
<dbReference type="InterPro" id="IPR015943">
    <property type="entry name" value="WD40/YVTN_repeat-like_dom_sf"/>
</dbReference>
<dbReference type="AlphaFoldDB" id="A0A974D5E9"/>
<dbReference type="GO" id="GO:0000462">
    <property type="term" value="P:maturation of SSU-rRNA from tricistronic rRNA transcript (SSU-rRNA, 5.8S rRNA, LSU-rRNA)"/>
    <property type="evidence" value="ECO:0007669"/>
    <property type="project" value="InterPro"/>
</dbReference>
<dbReference type="SMART" id="SM00320">
    <property type="entry name" value="WD40"/>
    <property type="match status" value="9"/>
</dbReference>
<dbReference type="Pfam" id="PF00400">
    <property type="entry name" value="WD40"/>
    <property type="match status" value="2"/>
</dbReference>
<dbReference type="InterPro" id="IPR001680">
    <property type="entry name" value="WD40_rpt"/>
</dbReference>
<evidence type="ECO:0008006" key="4">
    <source>
        <dbReference type="Google" id="ProtNLM"/>
    </source>
</evidence>
<keyword evidence="1" id="KW-0677">Repeat</keyword>
<dbReference type="FunFam" id="2.130.10.10:FF:000441">
    <property type="entry name" value="U3 small nucleolar RNA-associated protein 4 homolog"/>
    <property type="match status" value="1"/>
</dbReference>